<dbReference type="CDD" id="cd09631">
    <property type="entry name" value="DOMON_DOH"/>
    <property type="match status" value="1"/>
</dbReference>
<evidence type="ECO:0000313" key="6">
    <source>
        <dbReference type="EMBL" id="KAF6140780.1"/>
    </source>
</evidence>
<dbReference type="PROSITE" id="PS50836">
    <property type="entry name" value="DOMON"/>
    <property type="match status" value="1"/>
</dbReference>
<evidence type="ECO:0000313" key="7">
    <source>
        <dbReference type="Proteomes" id="UP000541444"/>
    </source>
</evidence>
<dbReference type="GO" id="GO:0016020">
    <property type="term" value="C:membrane"/>
    <property type="evidence" value="ECO:0007669"/>
    <property type="project" value="UniProtKB-SubCell"/>
</dbReference>
<dbReference type="SMART" id="SM00664">
    <property type="entry name" value="DoH"/>
    <property type="match status" value="1"/>
</dbReference>
<dbReference type="Proteomes" id="UP000541444">
    <property type="component" value="Unassembled WGS sequence"/>
</dbReference>
<keyword evidence="4" id="KW-0472">Membrane</keyword>
<dbReference type="PANTHER" id="PTHR23130">
    <property type="entry name" value="CYTOCHROME B561 AND DOMON DOMAIN-CONTAINING PROTEIN"/>
    <property type="match status" value="1"/>
</dbReference>
<keyword evidence="7" id="KW-1185">Reference proteome</keyword>
<dbReference type="PANTHER" id="PTHR23130:SF115">
    <property type="entry name" value="OS01G0680900 PROTEIN"/>
    <property type="match status" value="1"/>
</dbReference>
<gene>
    <name evidence="6" type="ORF">GIB67_042193</name>
</gene>
<dbReference type="Pfam" id="PF03351">
    <property type="entry name" value="DOMON"/>
    <property type="match status" value="1"/>
</dbReference>
<dbReference type="InterPro" id="IPR045266">
    <property type="entry name" value="DOH_DOMON"/>
</dbReference>
<evidence type="ECO:0000259" key="5">
    <source>
        <dbReference type="PROSITE" id="PS50836"/>
    </source>
</evidence>
<proteinExistence type="predicted"/>
<dbReference type="EMBL" id="JACGCM010002347">
    <property type="protein sequence ID" value="KAF6140780.1"/>
    <property type="molecule type" value="Genomic_DNA"/>
</dbReference>
<dbReference type="InterPro" id="IPR005018">
    <property type="entry name" value="DOMON_domain"/>
</dbReference>
<organism evidence="6 7">
    <name type="scientific">Kingdonia uniflora</name>
    <dbReference type="NCBI Taxonomy" id="39325"/>
    <lineage>
        <taxon>Eukaryota</taxon>
        <taxon>Viridiplantae</taxon>
        <taxon>Streptophyta</taxon>
        <taxon>Embryophyta</taxon>
        <taxon>Tracheophyta</taxon>
        <taxon>Spermatophyta</taxon>
        <taxon>Magnoliopsida</taxon>
        <taxon>Ranunculales</taxon>
        <taxon>Circaeasteraceae</taxon>
        <taxon>Kingdonia</taxon>
    </lineage>
</organism>
<name>A0A7J7LE14_9MAGN</name>
<evidence type="ECO:0000256" key="1">
    <source>
        <dbReference type="ARBA" id="ARBA00004370"/>
    </source>
</evidence>
<keyword evidence="3" id="KW-0732">Signal</keyword>
<dbReference type="AlphaFoldDB" id="A0A7J7LE14"/>
<reference evidence="6 7" key="1">
    <citation type="journal article" date="2020" name="IScience">
        <title>Genome Sequencing of the Endangered Kingdonia uniflora (Circaeasteraceae, Ranunculales) Reveals Potential Mechanisms of Evolutionary Specialization.</title>
        <authorList>
            <person name="Sun Y."/>
            <person name="Deng T."/>
            <person name="Zhang A."/>
            <person name="Moore M.J."/>
            <person name="Landis J.B."/>
            <person name="Lin N."/>
            <person name="Zhang H."/>
            <person name="Zhang X."/>
            <person name="Huang J."/>
            <person name="Zhang X."/>
            <person name="Sun H."/>
            <person name="Wang H."/>
        </authorList>
    </citation>
    <scope>NUCLEOTIDE SEQUENCE [LARGE SCALE GENOMIC DNA]</scope>
    <source>
        <strain evidence="6">TB1705</strain>
        <tissue evidence="6">Leaf</tissue>
    </source>
</reference>
<accession>A0A7J7LE14</accession>
<evidence type="ECO:0000256" key="2">
    <source>
        <dbReference type="ARBA" id="ARBA00022448"/>
    </source>
</evidence>
<comment type="subcellular location">
    <subcellularLocation>
        <location evidence="1">Membrane</location>
    </subcellularLocation>
</comment>
<evidence type="ECO:0000256" key="4">
    <source>
        <dbReference type="ARBA" id="ARBA00023136"/>
    </source>
</evidence>
<sequence>MRFIALFYVVDQNNLWGVVALDEEVQEELDRCNARVTNLLPALYNNVSRMVCALVWNSFTLRFSQGLDHVMTIILSAVYTTGWVGIGFSKEGMMVGASAMVGWITKEGHANIKQYYIQGFTPSEVIPDKGELSLTKVPHAIVLRGTTIYMTFQLKFSSYVNKQPILLAFGTREPVHNRLTEHDDKTSIIFEFSEVVRSNNSTILTSKLAICLVILRRTLNPSSVVRTEPVRVFMKLYQLESLANITSSNLRRDYDNFLEEEKFQFIDVSAFIDPTWEDFEARYASQAIRKLHQLQVIFRARRLLGFGLRRSCENTIATSIGTSAEYGKFRGRIRGTKLKAYEIVDFDMQDEFDDFECVTKVARASSGARPV</sequence>
<dbReference type="OrthoDB" id="19261at2759"/>
<evidence type="ECO:0000256" key="3">
    <source>
        <dbReference type="ARBA" id="ARBA00022729"/>
    </source>
</evidence>
<feature type="domain" description="DOMON" evidence="5">
    <location>
        <begin position="57"/>
        <end position="170"/>
    </location>
</feature>
<comment type="caution">
    <text evidence="6">The sequence shown here is derived from an EMBL/GenBank/DDBJ whole genome shotgun (WGS) entry which is preliminary data.</text>
</comment>
<keyword evidence="2" id="KW-0813">Transport</keyword>
<protein>
    <recommendedName>
        <fullName evidence="5">DOMON domain-containing protein</fullName>
    </recommendedName>
</protein>